<dbReference type="EMBL" id="JWYV01000001">
    <property type="protein sequence ID" value="KKD01377.1"/>
    <property type="molecule type" value="Genomic_DNA"/>
</dbReference>
<reference evidence="2 3" key="1">
    <citation type="submission" date="2014-12" db="EMBL/GenBank/DDBJ databases">
        <title>Mercury Reductase activity and rhizosphere competence traits in the genome of root associated Photobacterium halotolerans MELD1.</title>
        <authorList>
            <person name="Mathew D.C."/>
            <person name="Huang C.-C."/>
        </authorList>
    </citation>
    <scope>NUCLEOTIDE SEQUENCE [LARGE SCALE GENOMIC DNA]</scope>
    <source>
        <strain evidence="2 3">MELD1</strain>
    </source>
</reference>
<accession>A0A0F5VHR3</accession>
<feature type="compositionally biased region" description="Polar residues" evidence="1">
    <location>
        <begin position="136"/>
        <end position="161"/>
    </location>
</feature>
<proteinExistence type="predicted"/>
<feature type="region of interest" description="Disordered" evidence="1">
    <location>
        <begin position="22"/>
        <end position="44"/>
    </location>
</feature>
<feature type="region of interest" description="Disordered" evidence="1">
    <location>
        <begin position="123"/>
        <end position="161"/>
    </location>
</feature>
<comment type="caution">
    <text evidence="2">The sequence shown here is derived from an EMBL/GenBank/DDBJ whole genome shotgun (WGS) entry which is preliminary data.</text>
</comment>
<gene>
    <name evidence="2" type="ORF">KY46_00655</name>
</gene>
<dbReference type="AlphaFoldDB" id="A0A0F5VHR3"/>
<sequence length="161" mass="18461">MLSLDGVVIRMHEMRVEMQMELKDKDMSGQSSATDTAEQGDKGKQLTFTGLVPFKDSLTLTQIYQFAGTKNDNGQRHIYRIGNDIARAMKIRQVKFSGRISAREHESQMAWIVSFSLREHHSVAEQREQREKQQSDSKLQSPKTDQTQFQQALAQSEEVNQ</sequence>
<dbReference type="Pfam" id="PF25759">
    <property type="entry name" value="HP1_ORF34"/>
    <property type="match status" value="1"/>
</dbReference>
<feature type="compositionally biased region" description="Polar residues" evidence="1">
    <location>
        <begin position="28"/>
        <end position="37"/>
    </location>
</feature>
<evidence type="ECO:0000256" key="1">
    <source>
        <dbReference type="SAM" id="MobiDB-lite"/>
    </source>
</evidence>
<organism evidence="2 3">
    <name type="scientific">Photobacterium halotolerans</name>
    <dbReference type="NCBI Taxonomy" id="265726"/>
    <lineage>
        <taxon>Bacteria</taxon>
        <taxon>Pseudomonadati</taxon>
        <taxon>Pseudomonadota</taxon>
        <taxon>Gammaproteobacteria</taxon>
        <taxon>Vibrionales</taxon>
        <taxon>Vibrionaceae</taxon>
        <taxon>Photobacterium</taxon>
    </lineage>
</organism>
<keyword evidence="3" id="KW-1185">Reference proteome</keyword>
<dbReference type="OrthoDB" id="6314079at2"/>
<feature type="compositionally biased region" description="Basic and acidic residues" evidence="1">
    <location>
        <begin position="123"/>
        <end position="135"/>
    </location>
</feature>
<evidence type="ECO:0000313" key="2">
    <source>
        <dbReference type="EMBL" id="KKD01377.1"/>
    </source>
</evidence>
<dbReference type="RefSeq" id="WP_046218706.1">
    <property type="nucleotide sequence ID" value="NZ_JWYV01000001.1"/>
</dbReference>
<keyword evidence="2" id="KW-0238">DNA-binding</keyword>
<dbReference type="GO" id="GO:0003677">
    <property type="term" value="F:DNA binding"/>
    <property type="evidence" value="ECO:0007669"/>
    <property type="project" value="UniProtKB-KW"/>
</dbReference>
<dbReference type="Proteomes" id="UP000033633">
    <property type="component" value="Unassembled WGS sequence"/>
</dbReference>
<name>A0A0F5VHR3_9GAMM</name>
<dbReference type="STRING" id="265726.KY46_00655"/>
<dbReference type="InterPro" id="IPR057869">
    <property type="entry name" value="HP1_YO34"/>
</dbReference>
<evidence type="ECO:0000313" key="3">
    <source>
        <dbReference type="Proteomes" id="UP000033633"/>
    </source>
</evidence>
<protein>
    <submittedName>
        <fullName evidence="2">DNA-binding protein</fullName>
    </submittedName>
</protein>
<dbReference type="PATRIC" id="fig|265726.11.peg.141"/>